<keyword evidence="2" id="KW-1185">Reference proteome</keyword>
<comment type="caution">
    <text evidence="1">The sequence shown here is derived from an EMBL/GenBank/DDBJ whole genome shotgun (WGS) entry which is preliminary data.</text>
</comment>
<protein>
    <submittedName>
        <fullName evidence="1">Uncharacterized protein</fullName>
    </submittedName>
</protein>
<dbReference type="EMBL" id="CALTRL010006308">
    <property type="protein sequence ID" value="CAH7690492.1"/>
    <property type="molecule type" value="Genomic_DNA"/>
</dbReference>
<name>A0AAV0BVJ0_PHAPC</name>
<reference evidence="1" key="1">
    <citation type="submission" date="2022-06" db="EMBL/GenBank/DDBJ databases">
        <authorList>
            <consortium name="SYNGENTA / RWTH Aachen University"/>
        </authorList>
    </citation>
    <scope>NUCLEOTIDE SEQUENCE</scope>
</reference>
<dbReference type="AlphaFoldDB" id="A0AAV0BVJ0"/>
<evidence type="ECO:0000313" key="1">
    <source>
        <dbReference type="EMBL" id="CAH7690492.1"/>
    </source>
</evidence>
<proteinExistence type="predicted"/>
<gene>
    <name evidence="1" type="ORF">PPACK8108_LOCUS25858</name>
</gene>
<evidence type="ECO:0000313" key="2">
    <source>
        <dbReference type="Proteomes" id="UP001153365"/>
    </source>
</evidence>
<accession>A0AAV0BVJ0</accession>
<dbReference type="Proteomes" id="UP001153365">
    <property type="component" value="Unassembled WGS sequence"/>
</dbReference>
<organism evidence="1 2">
    <name type="scientific">Phakopsora pachyrhizi</name>
    <name type="common">Asian soybean rust disease fungus</name>
    <dbReference type="NCBI Taxonomy" id="170000"/>
    <lineage>
        <taxon>Eukaryota</taxon>
        <taxon>Fungi</taxon>
        <taxon>Dikarya</taxon>
        <taxon>Basidiomycota</taxon>
        <taxon>Pucciniomycotina</taxon>
        <taxon>Pucciniomycetes</taxon>
        <taxon>Pucciniales</taxon>
        <taxon>Phakopsoraceae</taxon>
        <taxon>Phakopsora</taxon>
    </lineage>
</organism>
<sequence>MKKITRESKLSLQVDSYISLCTKCSTETQETTAPNFAPPELLNCSKLDAFVTNQTGKVDTGQVGESPDIIQIDCSQYRIFGLMSGIPMMIGGHKSDWVDPSSSMALVFLPGGQWLKYPSKWGNTGYEINRRQTESLYRRA</sequence>